<proteinExistence type="predicted"/>
<comment type="caution">
    <text evidence="1">The sequence shown here is derived from an EMBL/GenBank/DDBJ whole genome shotgun (WGS) entry which is preliminary data.</text>
</comment>
<organism evidence="1 2">
    <name type="scientific">Crenobacter oryzisoli</name>
    <dbReference type="NCBI Taxonomy" id="3056844"/>
    <lineage>
        <taxon>Bacteria</taxon>
        <taxon>Pseudomonadati</taxon>
        <taxon>Pseudomonadota</taxon>
        <taxon>Betaproteobacteria</taxon>
        <taxon>Neisseriales</taxon>
        <taxon>Neisseriaceae</taxon>
        <taxon>Crenobacter</taxon>
    </lineage>
</organism>
<reference evidence="1" key="1">
    <citation type="submission" date="2023-06" db="EMBL/GenBank/DDBJ databases">
        <authorList>
            <person name="Zhang S."/>
        </authorList>
    </citation>
    <scope>NUCLEOTIDE SEQUENCE</scope>
    <source>
        <strain evidence="1">SG2303</strain>
    </source>
</reference>
<protein>
    <submittedName>
        <fullName evidence="1">Uncharacterized protein</fullName>
    </submittedName>
</protein>
<sequence length="131" mass="14508">MLADSRLFCQPLTDDSLAGHYPEIDSRRLATAKVMKPADTAPNKARSAGRTKLREVRQCYGGDHCHLQRQRPTAFSGLVQDDFLVELAAQHGKQHLIQAIALPVMYGKSSGLLKSVGIARSSYLFSMVLFY</sequence>
<name>A0ABT7XIB4_9NEIS</name>
<evidence type="ECO:0000313" key="1">
    <source>
        <dbReference type="EMBL" id="MDN0073521.1"/>
    </source>
</evidence>
<dbReference type="Proteomes" id="UP001168540">
    <property type="component" value="Unassembled WGS sequence"/>
</dbReference>
<dbReference type="RefSeq" id="WP_289828046.1">
    <property type="nucleotide sequence ID" value="NZ_JAUEDK010000002.1"/>
</dbReference>
<accession>A0ABT7XIB4</accession>
<keyword evidence="2" id="KW-1185">Reference proteome</keyword>
<evidence type="ECO:0000313" key="2">
    <source>
        <dbReference type="Proteomes" id="UP001168540"/>
    </source>
</evidence>
<dbReference type="EMBL" id="JAUEDK010000002">
    <property type="protein sequence ID" value="MDN0073521.1"/>
    <property type="molecule type" value="Genomic_DNA"/>
</dbReference>
<gene>
    <name evidence="1" type="ORF">QU481_01225</name>
</gene>